<gene>
    <name evidence="2" type="ORF">TRAPUB_843</name>
</gene>
<dbReference type="Proteomes" id="UP000184267">
    <property type="component" value="Unassembled WGS sequence"/>
</dbReference>
<dbReference type="AlphaFoldDB" id="A0A1M2VL13"/>
<keyword evidence="3" id="KW-1185">Reference proteome</keyword>
<reference evidence="2 3" key="1">
    <citation type="submission" date="2016-10" db="EMBL/GenBank/DDBJ databases">
        <title>Genome sequence of the basidiomycete white-rot fungus Trametes pubescens.</title>
        <authorList>
            <person name="Makela M.R."/>
            <person name="Granchi Z."/>
            <person name="Peng M."/>
            <person name="De Vries R.P."/>
            <person name="Grigoriev I."/>
            <person name="Riley R."/>
            <person name="Hilden K."/>
        </authorList>
    </citation>
    <scope>NUCLEOTIDE SEQUENCE [LARGE SCALE GENOMIC DNA]</scope>
    <source>
        <strain evidence="2 3">FBCC735</strain>
    </source>
</reference>
<feature type="region of interest" description="Disordered" evidence="1">
    <location>
        <begin position="1"/>
        <end position="28"/>
    </location>
</feature>
<dbReference type="EMBL" id="MNAD01001066">
    <property type="protein sequence ID" value="OJT08304.1"/>
    <property type="molecule type" value="Genomic_DNA"/>
</dbReference>
<dbReference type="OrthoDB" id="10529821at2759"/>
<comment type="caution">
    <text evidence="2">The sequence shown here is derived from an EMBL/GenBank/DDBJ whole genome shotgun (WGS) entry which is preliminary data.</text>
</comment>
<feature type="compositionally biased region" description="Polar residues" evidence="1">
    <location>
        <begin position="1"/>
        <end position="10"/>
    </location>
</feature>
<proteinExistence type="predicted"/>
<accession>A0A1M2VL13</accession>
<evidence type="ECO:0000313" key="3">
    <source>
        <dbReference type="Proteomes" id="UP000184267"/>
    </source>
</evidence>
<name>A0A1M2VL13_TRAPU</name>
<evidence type="ECO:0000256" key="1">
    <source>
        <dbReference type="SAM" id="MobiDB-lite"/>
    </source>
</evidence>
<evidence type="ECO:0000313" key="2">
    <source>
        <dbReference type="EMBL" id="OJT08304.1"/>
    </source>
</evidence>
<sequence>MEFVSRSGTLHSRASSRSSGRSPAHSESARMLRARAAFRALSPPVFCSHLRTTAFAFYGSSSTARYRRFCGTMSALATVDTTQRLQALRELMAKPEYNVQVVVIPTEDQRE</sequence>
<organism evidence="2 3">
    <name type="scientific">Trametes pubescens</name>
    <name type="common">White-rot fungus</name>
    <dbReference type="NCBI Taxonomy" id="154538"/>
    <lineage>
        <taxon>Eukaryota</taxon>
        <taxon>Fungi</taxon>
        <taxon>Dikarya</taxon>
        <taxon>Basidiomycota</taxon>
        <taxon>Agaricomycotina</taxon>
        <taxon>Agaricomycetes</taxon>
        <taxon>Polyporales</taxon>
        <taxon>Polyporaceae</taxon>
        <taxon>Trametes</taxon>
    </lineage>
</organism>
<feature type="compositionally biased region" description="Low complexity" evidence="1">
    <location>
        <begin position="12"/>
        <end position="28"/>
    </location>
</feature>
<protein>
    <submittedName>
        <fullName evidence="2">Uncharacterized protein</fullName>
    </submittedName>
</protein>